<organism evidence="1 2">
    <name type="scientific">Dinghuibacter silviterrae</name>
    <dbReference type="NCBI Taxonomy" id="1539049"/>
    <lineage>
        <taxon>Bacteria</taxon>
        <taxon>Pseudomonadati</taxon>
        <taxon>Bacteroidota</taxon>
        <taxon>Chitinophagia</taxon>
        <taxon>Chitinophagales</taxon>
        <taxon>Chitinophagaceae</taxon>
        <taxon>Dinghuibacter</taxon>
    </lineage>
</organism>
<dbReference type="AlphaFoldDB" id="A0A4V3GM77"/>
<dbReference type="Proteomes" id="UP000294498">
    <property type="component" value="Unassembled WGS sequence"/>
</dbReference>
<name>A0A4V3GM77_9BACT</name>
<comment type="caution">
    <text evidence="1">The sequence shown here is derived from an EMBL/GenBank/DDBJ whole genome shotgun (WGS) entry which is preliminary data.</text>
</comment>
<evidence type="ECO:0000313" key="2">
    <source>
        <dbReference type="Proteomes" id="UP000294498"/>
    </source>
</evidence>
<keyword evidence="2" id="KW-1185">Reference proteome</keyword>
<proteinExistence type="predicted"/>
<evidence type="ECO:0000313" key="1">
    <source>
        <dbReference type="EMBL" id="TDX02413.1"/>
    </source>
</evidence>
<protein>
    <submittedName>
        <fullName evidence="1">Uncharacterized protein</fullName>
    </submittedName>
</protein>
<dbReference type="OrthoDB" id="668887at2"/>
<reference evidence="1 2" key="1">
    <citation type="submission" date="2019-03" db="EMBL/GenBank/DDBJ databases">
        <title>Genomic Encyclopedia of Type Strains, Phase IV (KMG-IV): sequencing the most valuable type-strain genomes for metagenomic binning, comparative biology and taxonomic classification.</title>
        <authorList>
            <person name="Goeker M."/>
        </authorList>
    </citation>
    <scope>NUCLEOTIDE SEQUENCE [LARGE SCALE GENOMIC DNA]</scope>
    <source>
        <strain evidence="1 2">DSM 100059</strain>
    </source>
</reference>
<accession>A0A4V3GM77</accession>
<sequence>MRSVLFLLCGMGLFVSGRAQYVYTIKADSVRLTGGSCDSTELIIQNHTQAVPGFLFNTGNGRTVFRKVLQKIGPGTYLVGADTLTAGSLLSVDTVDNIAQLENYSGYMTVHTVIVSDTLRGGVFNWFPSGMPDSGRVFPGGGSGFWIRNVGDKQFANPWWYGLRPNSPGDTTGAHANAIALQRCVNANHIVQIPSGNYYIDSTVYLYQGTNIGGVHAQGGSNTNGGTALITTDTVTALAYTLTGDNNSMTFIHDLSLNNIATPGVLSNDGMVISRGLYDVQRMIISNFSGSGLHVTSLVNGLSTIADNGNLTLVSATGNGRHGIEISGGADISNCNINQCQSSGNQLSGFYLAGNHHVIINSNSTGNHQYAIDDEGTSNVYLNPYVGAGIGDTVMLNGISGVFNAGAYIGGGFILAGTGLDNGWSYNWGSRHSDYGLMATVTNYTNARSILNLDTTFAYHSYQPGHSMYYSIQNNTPQPEVIDINTVGGPMTNIPAMVGAGISVGGYLGFGGNYSIGTNTAWGQGIIWNYGNFNAPYITSDGNQYGNHNVVIAAPNANLYPYDLSIGENGDYFGHAGVFLGGQTYRGLYDVGSSVISYAKPSNATTQREAGFMAFTNVDSIYLQPRANSYGVRNWVDTTGQWNFATFGLNASVAFDQTLGGNYNFQAHDGSNQVVINTANKSTYASILKTGPYLSGAASDSILVWHASDSSIRKVAGSGTDTVWGNVSTSGSSVTLSLPAVNVNLTFTYSSSATETAALSTISGSATVNWTRSAIYGTSGSASSTGDGVSLSTSPSTIDATVYNQSNEQWKLNIMNPTTRAVYEVNAMLSNNGANTILWARRIF</sequence>
<gene>
    <name evidence="1" type="ORF">EDB95_3471</name>
</gene>
<dbReference type="EMBL" id="SODV01000001">
    <property type="protein sequence ID" value="TDX02413.1"/>
    <property type="molecule type" value="Genomic_DNA"/>
</dbReference>
<dbReference type="RefSeq" id="WP_133995026.1">
    <property type="nucleotide sequence ID" value="NZ_SODV01000001.1"/>
</dbReference>